<dbReference type="Proteomes" id="UP000519439">
    <property type="component" value="Unassembled WGS sequence"/>
</dbReference>
<accession>A0A7W6IE52</accession>
<dbReference type="EMBL" id="JACIDC010000004">
    <property type="protein sequence ID" value="MBB4039803.1"/>
    <property type="molecule type" value="Genomic_DNA"/>
</dbReference>
<reference evidence="1 2" key="1">
    <citation type="submission" date="2020-08" db="EMBL/GenBank/DDBJ databases">
        <title>Genomic Encyclopedia of Type Strains, Phase IV (KMG-IV): sequencing the most valuable type-strain genomes for metagenomic binning, comparative biology and taxonomic classification.</title>
        <authorList>
            <person name="Goeker M."/>
        </authorList>
    </citation>
    <scope>NUCLEOTIDE SEQUENCE [LARGE SCALE GENOMIC DNA]</scope>
    <source>
        <strain evidence="1 2">DSM 15743</strain>
    </source>
</reference>
<comment type="caution">
    <text evidence="1">The sequence shown here is derived from an EMBL/GenBank/DDBJ whole genome shotgun (WGS) entry which is preliminary data.</text>
</comment>
<organism evidence="1 2">
    <name type="scientific">Microvirga flocculans</name>
    <dbReference type="NCBI Taxonomy" id="217168"/>
    <lineage>
        <taxon>Bacteria</taxon>
        <taxon>Pseudomonadati</taxon>
        <taxon>Pseudomonadota</taxon>
        <taxon>Alphaproteobacteria</taxon>
        <taxon>Hyphomicrobiales</taxon>
        <taxon>Methylobacteriaceae</taxon>
        <taxon>Microvirga</taxon>
    </lineage>
</organism>
<dbReference type="AlphaFoldDB" id="A0A7W6IE52"/>
<dbReference type="RefSeq" id="WP_027315597.1">
    <property type="nucleotide sequence ID" value="NZ_JACIDC010000004.1"/>
</dbReference>
<gene>
    <name evidence="1" type="ORF">GGR34_001450</name>
</gene>
<evidence type="ECO:0000313" key="1">
    <source>
        <dbReference type="EMBL" id="MBB4039803.1"/>
    </source>
</evidence>
<protein>
    <submittedName>
        <fullName evidence="1">Uncharacterized protein Usg</fullName>
    </submittedName>
</protein>
<evidence type="ECO:0000313" key="2">
    <source>
        <dbReference type="Proteomes" id="UP000519439"/>
    </source>
</evidence>
<sequence>MVSRDFIRQMEGYGLTTAKILYRMPDHPSFLQTYVWQEYDLAPRFPVLIDFLDFWKRELVGPLHSVTVTHAQLIRPAEFRAYQGEINIH</sequence>
<dbReference type="Pfam" id="PF06233">
    <property type="entry name" value="Usg"/>
    <property type="match status" value="1"/>
</dbReference>
<keyword evidence="2" id="KW-1185">Reference proteome</keyword>
<proteinExistence type="predicted"/>
<dbReference type="InterPro" id="IPR009354">
    <property type="entry name" value="Usg"/>
</dbReference>
<name>A0A7W6IE52_9HYPH</name>